<dbReference type="Proteomes" id="UP000027135">
    <property type="component" value="Unassembled WGS sequence"/>
</dbReference>
<feature type="region of interest" description="Disordered" evidence="1">
    <location>
        <begin position="284"/>
        <end position="313"/>
    </location>
</feature>
<evidence type="ECO:0000256" key="2">
    <source>
        <dbReference type="SAM" id="Phobius"/>
    </source>
</evidence>
<reference evidence="3 4" key="1">
    <citation type="journal article" date="2014" name="Nat. Commun.">
        <title>Molecular traces of alternative social organization in a termite genome.</title>
        <authorList>
            <person name="Terrapon N."/>
            <person name="Li C."/>
            <person name="Robertson H.M."/>
            <person name="Ji L."/>
            <person name="Meng X."/>
            <person name="Booth W."/>
            <person name="Chen Z."/>
            <person name="Childers C.P."/>
            <person name="Glastad K.M."/>
            <person name="Gokhale K."/>
            <person name="Gowin J."/>
            <person name="Gronenberg W."/>
            <person name="Hermansen R.A."/>
            <person name="Hu H."/>
            <person name="Hunt B.G."/>
            <person name="Huylmans A.K."/>
            <person name="Khalil S.M."/>
            <person name="Mitchell R.D."/>
            <person name="Munoz-Torres M.C."/>
            <person name="Mustard J.A."/>
            <person name="Pan H."/>
            <person name="Reese J.T."/>
            <person name="Scharf M.E."/>
            <person name="Sun F."/>
            <person name="Vogel H."/>
            <person name="Xiao J."/>
            <person name="Yang W."/>
            <person name="Yang Z."/>
            <person name="Yang Z."/>
            <person name="Zhou J."/>
            <person name="Zhu J."/>
            <person name="Brent C.S."/>
            <person name="Elsik C.G."/>
            <person name="Goodisman M.A."/>
            <person name="Liberles D.A."/>
            <person name="Roe R.M."/>
            <person name="Vargo E.L."/>
            <person name="Vilcinskas A."/>
            <person name="Wang J."/>
            <person name="Bornberg-Bauer E."/>
            <person name="Korb J."/>
            <person name="Zhang G."/>
            <person name="Liebig J."/>
        </authorList>
    </citation>
    <scope>NUCLEOTIDE SEQUENCE [LARGE SCALE GENOMIC DNA]</scope>
    <source>
        <tissue evidence="3">Whole organism</tissue>
    </source>
</reference>
<evidence type="ECO:0000313" key="4">
    <source>
        <dbReference type="Proteomes" id="UP000027135"/>
    </source>
</evidence>
<dbReference type="InterPro" id="IPR050327">
    <property type="entry name" value="Proton-linked_MCT"/>
</dbReference>
<feature type="transmembrane region" description="Helical" evidence="2">
    <location>
        <begin position="552"/>
        <end position="574"/>
    </location>
</feature>
<feature type="transmembrane region" description="Helical" evidence="2">
    <location>
        <begin position="142"/>
        <end position="163"/>
    </location>
</feature>
<feature type="transmembrane region" description="Helical" evidence="2">
    <location>
        <begin position="613"/>
        <end position="639"/>
    </location>
</feature>
<keyword evidence="2" id="KW-1133">Transmembrane helix</keyword>
<keyword evidence="2" id="KW-0812">Transmembrane</keyword>
<feature type="transmembrane region" description="Helical" evidence="2">
    <location>
        <begin position="527"/>
        <end position="546"/>
    </location>
</feature>
<accession>A0A067REX3</accession>
<dbReference type="AlphaFoldDB" id="A0A067REX3"/>
<dbReference type="OMA" id="CINTLNI"/>
<dbReference type="SUPFAM" id="SSF103473">
    <property type="entry name" value="MFS general substrate transporter"/>
    <property type="match status" value="1"/>
</dbReference>
<feature type="transmembrane region" description="Helical" evidence="2">
    <location>
        <begin position="54"/>
        <end position="78"/>
    </location>
</feature>
<feature type="transmembrane region" description="Helical" evidence="2">
    <location>
        <begin position="24"/>
        <end position="42"/>
    </location>
</feature>
<dbReference type="GO" id="GO:0008028">
    <property type="term" value="F:monocarboxylic acid transmembrane transporter activity"/>
    <property type="evidence" value="ECO:0007669"/>
    <property type="project" value="TreeGrafter"/>
</dbReference>
<dbReference type="EMBL" id="KK852511">
    <property type="protein sequence ID" value="KDR22317.1"/>
    <property type="molecule type" value="Genomic_DNA"/>
</dbReference>
<feature type="transmembrane region" description="Helical" evidence="2">
    <location>
        <begin position="85"/>
        <end position="105"/>
    </location>
</feature>
<protein>
    <submittedName>
        <fullName evidence="3">Monocarboxylate transporter 9</fullName>
    </submittedName>
</protein>
<feature type="transmembrane region" description="Helical" evidence="2">
    <location>
        <begin position="111"/>
        <end position="130"/>
    </location>
</feature>
<dbReference type="InterPro" id="IPR011701">
    <property type="entry name" value="MFS"/>
</dbReference>
<keyword evidence="4" id="KW-1185">Reference proteome</keyword>
<organism evidence="3 4">
    <name type="scientific">Zootermopsis nevadensis</name>
    <name type="common">Dampwood termite</name>
    <dbReference type="NCBI Taxonomy" id="136037"/>
    <lineage>
        <taxon>Eukaryota</taxon>
        <taxon>Metazoa</taxon>
        <taxon>Ecdysozoa</taxon>
        <taxon>Arthropoda</taxon>
        <taxon>Hexapoda</taxon>
        <taxon>Insecta</taxon>
        <taxon>Pterygota</taxon>
        <taxon>Neoptera</taxon>
        <taxon>Polyneoptera</taxon>
        <taxon>Dictyoptera</taxon>
        <taxon>Blattodea</taxon>
        <taxon>Blattoidea</taxon>
        <taxon>Termitoidae</taxon>
        <taxon>Termopsidae</taxon>
        <taxon>Zootermopsis</taxon>
    </lineage>
</organism>
<dbReference type="PANTHER" id="PTHR11360:SF309">
    <property type="entry name" value="MONOCARBOXYLATE TRANSPORTER 7-LIKE PROTEIN"/>
    <property type="match status" value="1"/>
</dbReference>
<gene>
    <name evidence="3" type="ORF">L798_01189</name>
</gene>
<keyword evidence="2" id="KW-0472">Membrane</keyword>
<dbReference type="InParanoid" id="A0A067REX3"/>
<feature type="transmembrane region" description="Helical" evidence="2">
    <location>
        <begin position="586"/>
        <end position="607"/>
    </location>
</feature>
<dbReference type="Gene3D" id="1.20.1250.20">
    <property type="entry name" value="MFS general substrate transporter like domains"/>
    <property type="match status" value="2"/>
</dbReference>
<dbReference type="eggNOG" id="KOG2504">
    <property type="taxonomic scope" value="Eukaryota"/>
</dbReference>
<sequence>MTNRYYDSALVAEGELSMCNKYHVVYLQTVVIAPFSVFGLLFEDLLESLGQGTQAVTLISNLTSSCSFLLGVVVNYVLTKYSCRQVGVVGSIIYFIGSFMCAFVNSMFLLAFAYGVLQGIGLGLMVPAVFTSFNHYFVRRRTFAMGITQVITGVGCMVIPIILQRLIEEYGTRGTQAIISAMGLNSLLSAIVQQPVEKHMKRKKRIRIQKQEFDSEKHGNIKRESCDLEMRIVNRKSDSVKETQISEITEGFCHNGFPERDKNISYESNNSAILTRETNASDADVINIRTKSDSRQESETNGNQNDPLGDHTENTKANILTEHFNEVLARSSEVNKQSQIITVDYARNQTEFDKYDAQEDDSVERRLLNDEYLKIHYITKRTSADLGSTTTGNPVSISDSRATVTSLRSWTSSCERRRRTNDDLSSLKPSETRGTHNVFSRTWASVVDLLDLRLLLDPVYVNIALGCSMSFFADVTYSTVFPLAILKMGYSRADTALCISIIAITDIFGRLCVALIGALCPKITSRALVFAGAVSSVIGRIIFVFFDDFSSMAILIGYLGFTRSFIHVPMPLVFAEYNIHRFPAAYGLSAVITGIICLSAGPLVGWVRDATNSYAICINTLNILQIVLCICPWTLEFIISRIRRPSKTKESSQLQM</sequence>
<evidence type="ECO:0000313" key="3">
    <source>
        <dbReference type="EMBL" id="KDR22317.1"/>
    </source>
</evidence>
<dbReference type="Pfam" id="PF07690">
    <property type="entry name" value="MFS_1"/>
    <property type="match status" value="1"/>
</dbReference>
<feature type="transmembrane region" description="Helical" evidence="2">
    <location>
        <begin position="497"/>
        <end position="520"/>
    </location>
</feature>
<proteinExistence type="predicted"/>
<dbReference type="PANTHER" id="PTHR11360">
    <property type="entry name" value="MONOCARBOXYLATE TRANSPORTER"/>
    <property type="match status" value="1"/>
</dbReference>
<evidence type="ECO:0000256" key="1">
    <source>
        <dbReference type="SAM" id="MobiDB-lite"/>
    </source>
</evidence>
<feature type="transmembrane region" description="Helical" evidence="2">
    <location>
        <begin position="175"/>
        <end position="196"/>
    </location>
</feature>
<name>A0A067REX3_ZOONE</name>
<dbReference type="InterPro" id="IPR036259">
    <property type="entry name" value="MFS_trans_sf"/>
</dbReference>